<feature type="transmembrane region" description="Helical" evidence="1">
    <location>
        <begin position="26"/>
        <end position="52"/>
    </location>
</feature>
<accession>A0ABS4IE98</accession>
<feature type="transmembrane region" description="Helical" evidence="1">
    <location>
        <begin position="146"/>
        <end position="171"/>
    </location>
</feature>
<sequence>MNNNAGFMNGFNTMCEWIVKFAYLNVLWFLFMVLGLGIFGIFPATIAMFTIIRKWIMGDTNRRMFPLFWETYKTEFIKSNKLGVIFAVIGFILYIDLLFVFTVENTYAGYLFFPLIMMALVYVLTLLYVFPVYVHYDITIRQTIKNAFFIMVFSPISSALLVLSIFTLWFLAISFPAVIPFFSVNVLSWLVMYFANHSFLKIQRKQVNLANKS</sequence>
<dbReference type="EMBL" id="JAGGKX010000005">
    <property type="protein sequence ID" value="MBP1969258.1"/>
    <property type="molecule type" value="Genomic_DNA"/>
</dbReference>
<feature type="transmembrane region" description="Helical" evidence="1">
    <location>
        <begin position="107"/>
        <end position="134"/>
    </location>
</feature>
<protein>
    <submittedName>
        <fullName evidence="2">Membrane protein YesL</fullName>
    </submittedName>
</protein>
<feature type="transmembrane region" description="Helical" evidence="1">
    <location>
        <begin position="177"/>
        <end position="195"/>
    </location>
</feature>
<keyword evidence="1" id="KW-0472">Membrane</keyword>
<gene>
    <name evidence="2" type="ORF">J2Z83_001362</name>
</gene>
<keyword evidence="1" id="KW-1133">Transmembrane helix</keyword>
<keyword evidence="3" id="KW-1185">Reference proteome</keyword>
<evidence type="ECO:0000313" key="3">
    <source>
        <dbReference type="Proteomes" id="UP001519345"/>
    </source>
</evidence>
<evidence type="ECO:0000256" key="1">
    <source>
        <dbReference type="SAM" id="Phobius"/>
    </source>
</evidence>
<proteinExistence type="predicted"/>
<comment type="caution">
    <text evidence="2">The sequence shown here is derived from an EMBL/GenBank/DDBJ whole genome shotgun (WGS) entry which is preliminary data.</text>
</comment>
<organism evidence="2 3">
    <name type="scientific">Virgibacillus natechei</name>
    <dbReference type="NCBI Taxonomy" id="1216297"/>
    <lineage>
        <taxon>Bacteria</taxon>
        <taxon>Bacillati</taxon>
        <taxon>Bacillota</taxon>
        <taxon>Bacilli</taxon>
        <taxon>Bacillales</taxon>
        <taxon>Bacillaceae</taxon>
        <taxon>Virgibacillus</taxon>
    </lineage>
</organism>
<reference evidence="2 3" key="1">
    <citation type="submission" date="2021-03" db="EMBL/GenBank/DDBJ databases">
        <title>Genomic Encyclopedia of Type Strains, Phase IV (KMG-IV): sequencing the most valuable type-strain genomes for metagenomic binning, comparative biology and taxonomic classification.</title>
        <authorList>
            <person name="Goeker M."/>
        </authorList>
    </citation>
    <scope>NUCLEOTIDE SEQUENCE [LARGE SCALE GENOMIC DNA]</scope>
    <source>
        <strain evidence="2 3">DSM 25609</strain>
    </source>
</reference>
<dbReference type="Proteomes" id="UP001519345">
    <property type="component" value="Unassembled WGS sequence"/>
</dbReference>
<dbReference type="Pfam" id="PF04854">
    <property type="entry name" value="DUF624"/>
    <property type="match status" value="1"/>
</dbReference>
<dbReference type="InterPro" id="IPR006938">
    <property type="entry name" value="DUF624"/>
</dbReference>
<keyword evidence="1" id="KW-0812">Transmembrane</keyword>
<dbReference type="RefSeq" id="WP_209462458.1">
    <property type="nucleotide sequence ID" value="NZ_CP110224.1"/>
</dbReference>
<feature type="transmembrane region" description="Helical" evidence="1">
    <location>
        <begin position="82"/>
        <end position="101"/>
    </location>
</feature>
<evidence type="ECO:0000313" key="2">
    <source>
        <dbReference type="EMBL" id="MBP1969258.1"/>
    </source>
</evidence>
<name>A0ABS4IE98_9BACI</name>